<protein>
    <submittedName>
        <fullName evidence="2">Uncharacterized protein</fullName>
    </submittedName>
</protein>
<keyword evidence="3" id="KW-1185">Reference proteome</keyword>
<dbReference type="InParanoid" id="A0A482WSR1"/>
<sequence>MPNAIDVLLAPVRLPTMLRDSQNQDVAYSGGQMKWLGGGDTTDMLGQANGHVPATSQHVLRPQPQNHEKWKYPPVAKMPHPMNNMPYEVHQVVMKPGAEHLLFHQMGQPPPPPHHLAPHTQTIISHQDPRNGQETQKNYSMCNKEYEYLMQYDNDNMMNSHGTAEFEHKMEEEKKRKGFRRLRKGCKKRRGRKRGRDLED</sequence>
<name>A0A482WSR1_LAOST</name>
<feature type="region of interest" description="Disordered" evidence="1">
    <location>
        <begin position="168"/>
        <end position="200"/>
    </location>
</feature>
<gene>
    <name evidence="2" type="ORF">LSTR_LSTR012328</name>
</gene>
<evidence type="ECO:0000313" key="2">
    <source>
        <dbReference type="EMBL" id="RZF36649.1"/>
    </source>
</evidence>
<evidence type="ECO:0000313" key="3">
    <source>
        <dbReference type="Proteomes" id="UP000291343"/>
    </source>
</evidence>
<comment type="caution">
    <text evidence="2">The sequence shown here is derived from an EMBL/GenBank/DDBJ whole genome shotgun (WGS) entry which is preliminary data.</text>
</comment>
<dbReference type="Proteomes" id="UP000291343">
    <property type="component" value="Unassembled WGS sequence"/>
</dbReference>
<proteinExistence type="predicted"/>
<dbReference type="EMBL" id="QKKF02026118">
    <property type="protein sequence ID" value="RZF36649.1"/>
    <property type="molecule type" value="Genomic_DNA"/>
</dbReference>
<reference evidence="2 3" key="1">
    <citation type="journal article" date="2017" name="Gigascience">
        <title>Genome sequence of the small brown planthopper, Laodelphax striatellus.</title>
        <authorList>
            <person name="Zhu J."/>
            <person name="Jiang F."/>
            <person name="Wang X."/>
            <person name="Yang P."/>
            <person name="Bao Y."/>
            <person name="Zhao W."/>
            <person name="Wang W."/>
            <person name="Lu H."/>
            <person name="Wang Q."/>
            <person name="Cui N."/>
            <person name="Li J."/>
            <person name="Chen X."/>
            <person name="Luo L."/>
            <person name="Yu J."/>
            <person name="Kang L."/>
            <person name="Cui F."/>
        </authorList>
    </citation>
    <scope>NUCLEOTIDE SEQUENCE [LARGE SCALE GENOMIC DNA]</scope>
    <source>
        <strain evidence="2">Lst14</strain>
    </source>
</reference>
<organism evidence="2 3">
    <name type="scientific">Laodelphax striatellus</name>
    <name type="common">Small brown planthopper</name>
    <name type="synonym">Delphax striatella</name>
    <dbReference type="NCBI Taxonomy" id="195883"/>
    <lineage>
        <taxon>Eukaryota</taxon>
        <taxon>Metazoa</taxon>
        <taxon>Ecdysozoa</taxon>
        <taxon>Arthropoda</taxon>
        <taxon>Hexapoda</taxon>
        <taxon>Insecta</taxon>
        <taxon>Pterygota</taxon>
        <taxon>Neoptera</taxon>
        <taxon>Paraneoptera</taxon>
        <taxon>Hemiptera</taxon>
        <taxon>Auchenorrhyncha</taxon>
        <taxon>Fulgoroidea</taxon>
        <taxon>Delphacidae</taxon>
        <taxon>Criomorphinae</taxon>
        <taxon>Laodelphax</taxon>
    </lineage>
</organism>
<accession>A0A482WSR1</accession>
<feature type="compositionally biased region" description="Basic residues" evidence="1">
    <location>
        <begin position="176"/>
        <end position="200"/>
    </location>
</feature>
<dbReference type="AlphaFoldDB" id="A0A482WSR1"/>
<evidence type="ECO:0000256" key="1">
    <source>
        <dbReference type="SAM" id="MobiDB-lite"/>
    </source>
</evidence>